<dbReference type="SUPFAM" id="SSF54862">
    <property type="entry name" value="4Fe-4S ferredoxins"/>
    <property type="match status" value="1"/>
</dbReference>
<comment type="caution">
    <text evidence="5">The sequence shown here is derived from an EMBL/GenBank/DDBJ whole genome shotgun (WGS) entry which is preliminary data.</text>
</comment>
<dbReference type="Pfam" id="PF01656">
    <property type="entry name" value="CbiA"/>
    <property type="match status" value="1"/>
</dbReference>
<sequence length="275" mass="30367">MKIAIASGKGGTGKTTVATNLALSLENAQLLDCDVEEPDSHIFLGMRLEKVENVYIPVPKIDKKKCTFCGKCSEFCQYNAIAVVPNDILFFPELCHGCGGCTLICPEDAISEENRVIGIIERGLNNGLEFYHGLLNIGEPMATPLVKAVKAKAEGKKITIIDSPPGTSCPVIESIKDTDYCILVTEPTPFGLYDLKLAVEVVRKLKVPFGVLINQEGIGDKGVEKYCKEENIPIIMKIPHDKKIAKLYSKGIPFVKKMKDWEDKFIELYEKIKNS</sequence>
<keyword evidence="3" id="KW-0411">Iron-sulfur</keyword>
<dbReference type="GO" id="GO:0046872">
    <property type="term" value="F:metal ion binding"/>
    <property type="evidence" value="ECO:0007669"/>
    <property type="project" value="UniProtKB-KW"/>
</dbReference>
<dbReference type="Gene3D" id="3.30.70.20">
    <property type="match status" value="1"/>
</dbReference>
<dbReference type="InterPro" id="IPR002586">
    <property type="entry name" value="CobQ/CobB/MinD/ParA_Nub-bd_dom"/>
</dbReference>
<dbReference type="Gene3D" id="3.40.50.300">
    <property type="entry name" value="P-loop containing nucleotide triphosphate hydrolases"/>
    <property type="match status" value="1"/>
</dbReference>
<accession>A0A0S7XN62</accession>
<dbReference type="PANTHER" id="PTHR43063:SF1">
    <property type="entry name" value="4FE-4S CLUSTER CONTAINING PARA FAMILY ATPASE PROTEIN"/>
    <property type="match status" value="1"/>
</dbReference>
<dbReference type="SUPFAM" id="SSF52540">
    <property type="entry name" value="P-loop containing nucleoside triphosphate hydrolases"/>
    <property type="match status" value="1"/>
</dbReference>
<dbReference type="InterPro" id="IPR027417">
    <property type="entry name" value="P-loop_NTPase"/>
</dbReference>
<feature type="domain" description="4Fe-4S ferredoxin-type" evidence="4">
    <location>
        <begin position="57"/>
        <end position="86"/>
    </location>
</feature>
<evidence type="ECO:0000259" key="4">
    <source>
        <dbReference type="PROSITE" id="PS51379"/>
    </source>
</evidence>
<organism evidence="5 6">
    <name type="scientific">candidate division WOR-1 bacterium DG_54_3</name>
    <dbReference type="NCBI Taxonomy" id="1703775"/>
    <lineage>
        <taxon>Bacteria</taxon>
        <taxon>Bacillati</taxon>
        <taxon>Saganbacteria</taxon>
    </lineage>
</organism>
<dbReference type="CDD" id="cd03110">
    <property type="entry name" value="SIMIBI_bact_arch"/>
    <property type="match status" value="1"/>
</dbReference>
<feature type="domain" description="4Fe-4S ferredoxin-type" evidence="4">
    <location>
        <begin position="88"/>
        <end position="115"/>
    </location>
</feature>
<evidence type="ECO:0000256" key="2">
    <source>
        <dbReference type="ARBA" id="ARBA00023004"/>
    </source>
</evidence>
<keyword evidence="2" id="KW-0408">Iron</keyword>
<evidence type="ECO:0000256" key="1">
    <source>
        <dbReference type="ARBA" id="ARBA00022723"/>
    </source>
</evidence>
<dbReference type="PROSITE" id="PS00198">
    <property type="entry name" value="4FE4S_FER_1"/>
    <property type="match status" value="1"/>
</dbReference>
<gene>
    <name evidence="5" type="ORF">AMJ44_13845</name>
</gene>
<reference evidence="5 6" key="1">
    <citation type="journal article" date="2015" name="Microbiome">
        <title>Genomic resolution of linkages in carbon, nitrogen, and sulfur cycling among widespread estuary sediment bacteria.</title>
        <authorList>
            <person name="Baker B.J."/>
            <person name="Lazar C.S."/>
            <person name="Teske A.P."/>
            <person name="Dick G.J."/>
        </authorList>
    </citation>
    <scope>NUCLEOTIDE SEQUENCE [LARGE SCALE GENOMIC DNA]</scope>
    <source>
        <strain evidence="5">DG_54_3</strain>
    </source>
</reference>
<dbReference type="PATRIC" id="fig|1703775.3.peg.2111"/>
<dbReference type="GO" id="GO:0051536">
    <property type="term" value="F:iron-sulfur cluster binding"/>
    <property type="evidence" value="ECO:0007669"/>
    <property type="project" value="UniProtKB-KW"/>
</dbReference>
<dbReference type="Pfam" id="PF00037">
    <property type="entry name" value="Fer4"/>
    <property type="match status" value="2"/>
</dbReference>
<keyword evidence="1" id="KW-0479">Metal-binding</keyword>
<dbReference type="InterPro" id="IPR017896">
    <property type="entry name" value="4Fe4S_Fe-S-bd"/>
</dbReference>
<evidence type="ECO:0000256" key="3">
    <source>
        <dbReference type="ARBA" id="ARBA00023014"/>
    </source>
</evidence>
<dbReference type="InterPro" id="IPR017900">
    <property type="entry name" value="4Fe4S_Fe_S_CS"/>
</dbReference>
<dbReference type="PROSITE" id="PS51379">
    <property type="entry name" value="4FE4S_FER_2"/>
    <property type="match status" value="2"/>
</dbReference>
<evidence type="ECO:0000313" key="6">
    <source>
        <dbReference type="Proteomes" id="UP000051861"/>
    </source>
</evidence>
<proteinExistence type="predicted"/>
<dbReference type="PANTHER" id="PTHR43063">
    <property type="entry name" value="4FE-4S CLUSTER CONTAINING PARA FAMILY ATPASE PROTEIN"/>
    <property type="match status" value="1"/>
</dbReference>
<evidence type="ECO:0000313" key="5">
    <source>
        <dbReference type="EMBL" id="KPJ63850.1"/>
    </source>
</evidence>
<protein>
    <submittedName>
        <fullName evidence="5">(4Fe-4S)-binding protein</fullName>
    </submittedName>
</protein>
<dbReference type="Proteomes" id="UP000051861">
    <property type="component" value="Unassembled WGS sequence"/>
</dbReference>
<dbReference type="AlphaFoldDB" id="A0A0S7XN62"/>
<dbReference type="EMBL" id="LIZX01000215">
    <property type="protein sequence ID" value="KPJ63850.1"/>
    <property type="molecule type" value="Genomic_DNA"/>
</dbReference>
<name>A0A0S7XN62_UNCSA</name>